<feature type="repeat" description="TPR" evidence="3">
    <location>
        <begin position="429"/>
        <end position="462"/>
    </location>
</feature>
<feature type="repeat" description="TPR" evidence="3">
    <location>
        <begin position="265"/>
        <end position="298"/>
    </location>
</feature>
<keyword evidence="1" id="KW-0677">Repeat</keyword>
<name>A0A814NZ58_9BILA</name>
<evidence type="ECO:0000256" key="3">
    <source>
        <dbReference type="PROSITE-ProRule" id="PRU00339"/>
    </source>
</evidence>
<dbReference type="PANTHER" id="PTHR45641:SF19">
    <property type="entry name" value="NEPHROCYSTIN-3"/>
    <property type="match status" value="1"/>
</dbReference>
<dbReference type="GO" id="GO:0005576">
    <property type="term" value="C:extracellular region"/>
    <property type="evidence" value="ECO:0007669"/>
    <property type="project" value="InterPro"/>
</dbReference>
<reference evidence="5" key="1">
    <citation type="submission" date="2021-02" db="EMBL/GenBank/DDBJ databases">
        <authorList>
            <person name="Nowell W R."/>
        </authorList>
    </citation>
    <scope>NUCLEOTIDE SEQUENCE</scope>
</reference>
<dbReference type="EMBL" id="CAJNOL010001564">
    <property type="protein sequence ID" value="CAF1383114.1"/>
    <property type="molecule type" value="Genomic_DNA"/>
</dbReference>
<dbReference type="Gene3D" id="1.25.40.10">
    <property type="entry name" value="Tetratricopeptide repeat domain"/>
    <property type="match status" value="2"/>
</dbReference>
<dbReference type="SUPFAM" id="SSF56399">
    <property type="entry name" value="ADP-ribosylation"/>
    <property type="match status" value="1"/>
</dbReference>
<keyword evidence="2 3" id="KW-0802">TPR repeat</keyword>
<evidence type="ECO:0000256" key="1">
    <source>
        <dbReference type="ARBA" id="ARBA00022737"/>
    </source>
</evidence>
<organism evidence="5 8">
    <name type="scientific">Rotaria sordida</name>
    <dbReference type="NCBI Taxonomy" id="392033"/>
    <lineage>
        <taxon>Eukaryota</taxon>
        <taxon>Metazoa</taxon>
        <taxon>Spiralia</taxon>
        <taxon>Gnathifera</taxon>
        <taxon>Rotifera</taxon>
        <taxon>Eurotatoria</taxon>
        <taxon>Bdelloidea</taxon>
        <taxon>Philodinida</taxon>
        <taxon>Philodinidae</taxon>
        <taxon>Rotaria</taxon>
    </lineage>
</organism>
<feature type="repeat" description="TPR" evidence="3">
    <location>
        <begin position="345"/>
        <end position="378"/>
    </location>
</feature>
<dbReference type="InterPro" id="IPR011990">
    <property type="entry name" value="TPR-like_helical_dom_sf"/>
</dbReference>
<evidence type="ECO:0000256" key="2">
    <source>
        <dbReference type="ARBA" id="ARBA00022803"/>
    </source>
</evidence>
<gene>
    <name evidence="6" type="ORF">JXQ802_LOCUS33790</name>
    <name evidence="7" type="ORF">JXQ802_LOCUS34009</name>
    <name evidence="5" type="ORF">PYM288_LOCUS19467</name>
</gene>
<protein>
    <recommendedName>
        <fullName evidence="4">ADP ribosyltransferase domain-containing protein</fullName>
    </recommendedName>
</protein>
<evidence type="ECO:0000313" key="7">
    <source>
        <dbReference type="EMBL" id="CAF1387300.1"/>
    </source>
</evidence>
<dbReference type="PROSITE" id="PS51996">
    <property type="entry name" value="TR_MART"/>
    <property type="match status" value="1"/>
</dbReference>
<evidence type="ECO:0000313" key="8">
    <source>
        <dbReference type="Proteomes" id="UP000663854"/>
    </source>
</evidence>
<dbReference type="Pfam" id="PF13424">
    <property type="entry name" value="TPR_12"/>
    <property type="match status" value="3"/>
</dbReference>
<dbReference type="InterPro" id="IPR003540">
    <property type="entry name" value="ADP-ribosyltransferase"/>
</dbReference>
<dbReference type="InterPro" id="IPR019734">
    <property type="entry name" value="TPR_rpt"/>
</dbReference>
<proteinExistence type="predicted"/>
<feature type="repeat" description="TPR" evidence="3">
    <location>
        <begin position="387"/>
        <end position="420"/>
    </location>
</feature>
<sequence>MEDSLSIAVFNTLSTQEKSSTELNGYFVHSQLLIDVLLRMKASSTDKHELISWCKEEYKDNTTALAIILDFEHNYSSDRAVWWYTRESFLYRTLNKALRVQNIDLLFLFRFFLRDLRQQLKQHQLSSSIRVYRAQLISKEELEIMKQSIGQYLSMNSFLSTSVDRQLALFLLGDYDSSDDSVRVLFEIDLDAQVITTKPFADVTSLSYFSEEQEVLIMLGSIFRLENIYMEENRIWIIRMTLSSENDQDFKTLFEYMKKQYQDGETGLLSFGDSLWRMGKFDDAEKYYRRMLNELPYDHEDIAICYYTLGLVASAKGKFDSSLEWHHKSLEIKIRKLGLNHPSLAASYNSIGVVYRQKGDNKKALESYRQALIVYQQNFGEDHPRIATCFNNMGNIYNAEKNYAEALQYHKMALPIYEKHRPPEHPDLGAAHNSIGSVYGSLGEYNLALEHFNLSLKIYEKSLPPHHPHIAMTLENIGLIYEDNDDLQQALLFYTKVATIFRHSLPATHPRIVEIEQDIQRISSDHE</sequence>
<accession>A0A814NZ58</accession>
<dbReference type="SUPFAM" id="SSF81901">
    <property type="entry name" value="HCP-like"/>
    <property type="match status" value="1"/>
</dbReference>
<dbReference type="PROSITE" id="PS50005">
    <property type="entry name" value="TPR"/>
    <property type="match status" value="4"/>
</dbReference>
<dbReference type="AlphaFoldDB" id="A0A814NZ58"/>
<dbReference type="EMBL" id="CAJNOL010001591">
    <property type="protein sequence ID" value="CAF1387300.1"/>
    <property type="molecule type" value="Genomic_DNA"/>
</dbReference>
<comment type="caution">
    <text evidence="5">The sequence shown here is derived from an EMBL/GenBank/DDBJ whole genome shotgun (WGS) entry which is preliminary data.</text>
</comment>
<dbReference type="Pfam" id="PF03496">
    <property type="entry name" value="ADPrib_exo_Tox"/>
    <property type="match status" value="1"/>
</dbReference>
<dbReference type="EMBL" id="CAJNOH010000653">
    <property type="protein sequence ID" value="CAF1096892.1"/>
    <property type="molecule type" value="Genomic_DNA"/>
</dbReference>
<dbReference type="Proteomes" id="UP000663854">
    <property type="component" value="Unassembled WGS sequence"/>
</dbReference>
<dbReference type="PANTHER" id="PTHR45641">
    <property type="entry name" value="TETRATRICOPEPTIDE REPEAT PROTEIN (AFU_ORTHOLOGUE AFUA_6G03870)"/>
    <property type="match status" value="1"/>
</dbReference>
<feature type="domain" description="ADP ribosyltransferase" evidence="4">
    <location>
        <begin position="52"/>
        <end position="231"/>
    </location>
</feature>
<dbReference type="Gene3D" id="3.90.176.10">
    <property type="entry name" value="Toxin ADP-ribosyltransferase, Chain A, domain 1"/>
    <property type="match status" value="1"/>
</dbReference>
<evidence type="ECO:0000313" key="9">
    <source>
        <dbReference type="Proteomes" id="UP000663870"/>
    </source>
</evidence>
<keyword evidence="9" id="KW-1185">Reference proteome</keyword>
<dbReference type="SMART" id="SM00028">
    <property type="entry name" value="TPR"/>
    <property type="match status" value="6"/>
</dbReference>
<evidence type="ECO:0000313" key="6">
    <source>
        <dbReference type="EMBL" id="CAF1383114.1"/>
    </source>
</evidence>
<evidence type="ECO:0000259" key="4">
    <source>
        <dbReference type="Pfam" id="PF03496"/>
    </source>
</evidence>
<dbReference type="Proteomes" id="UP000663870">
    <property type="component" value="Unassembled WGS sequence"/>
</dbReference>
<evidence type="ECO:0000313" key="5">
    <source>
        <dbReference type="EMBL" id="CAF1096892.1"/>
    </source>
</evidence>